<dbReference type="Pfam" id="PF01546">
    <property type="entry name" value="Peptidase_M20"/>
    <property type="match status" value="1"/>
</dbReference>
<reference evidence="9 10" key="2">
    <citation type="journal article" date="2016" name="Int. J. Syst. Evol. Microbiol.">
        <title>Bacillus gobiensis sp. nov., isolated from a soil sample.</title>
        <authorList>
            <person name="Liu B."/>
            <person name="Liu G.H."/>
            <person name="Cetin S."/>
            <person name="Schumann P."/>
            <person name="Pan Z.Z."/>
            <person name="Chen Q.Q."/>
        </authorList>
    </citation>
    <scope>NUCLEOTIDE SEQUENCE [LARGE SCALE GENOMIC DNA]</scope>
    <source>
        <strain evidence="9 10">FJAT-4402</strain>
    </source>
</reference>
<dbReference type="GO" id="GO:0046872">
    <property type="term" value="F:metal ion binding"/>
    <property type="evidence" value="ECO:0007669"/>
    <property type="project" value="UniProtKB-KW"/>
</dbReference>
<sequence length="423" mass="46783">MINLEEKVCRWIEDNKDNAVRLLKKLIAEKSTIGEEFNAQAVILEKLRQFQMEVDVYEPSIIQLKQHPYFVSGRENFAESPNIVARKHGSGGGKSIILNGHIDVVPEGSIGKWSTHPYLAVEKNGKVYGRGASDMKGGTTALLLAIEALEACGITLKGDLIFQSVTDEENGGAGTLSTVLRGYKADGALIPEPTNLKLFIKQQGSMWFRIIVKGLSAHGGTRYEGVSAIEKSILVLNALKELEKKRNVRIKDPLYHNTPIPVPINIGTINGGSWPSSVADLVQVEGRCGVAPDEDMNHVKLEIENGLKSLEKQDEWFKFHPVELEWYGAHWLPNALDENHDLVRSLEASFEKITNHTAKKEASPWGTDGGMLFHAGSIPTIVFGPGETKVAHHTDEYIEIEAMLTSAKIISLFLLDWCEIEND</sequence>
<comment type="similarity">
    <text evidence="3">Belongs to the peptidase M20A family.</text>
</comment>
<evidence type="ECO:0000256" key="5">
    <source>
        <dbReference type="ARBA" id="ARBA00022801"/>
    </source>
</evidence>
<reference evidence="10" key="1">
    <citation type="submission" date="2015-08" db="EMBL/GenBank/DDBJ databases">
        <title>Genome sequencing project for genomic taxonomy and phylogenomics of Bacillus-like bacteria.</title>
        <authorList>
            <person name="Liu B."/>
            <person name="Wang J."/>
            <person name="Zhu Y."/>
            <person name="Liu G."/>
            <person name="Chen Q."/>
            <person name="Chen Z."/>
            <person name="Lan J."/>
            <person name="Che J."/>
            <person name="Ge C."/>
            <person name="Shi H."/>
            <person name="Pan Z."/>
            <person name="Liu X."/>
        </authorList>
    </citation>
    <scope>NUCLEOTIDE SEQUENCE [LARGE SCALE GENOMIC DNA]</scope>
    <source>
        <strain evidence="10">FJAT-4402</strain>
    </source>
</reference>
<protein>
    <submittedName>
        <fullName evidence="9">Acetylornithine deacetylase</fullName>
        <ecNumber evidence="9">3.5.1.16</ecNumber>
    </submittedName>
</protein>
<feature type="domain" description="Peptidase M20 dimerisation" evidence="8">
    <location>
        <begin position="201"/>
        <end position="314"/>
    </location>
</feature>
<dbReference type="InterPro" id="IPR010182">
    <property type="entry name" value="ArgE/DapE"/>
</dbReference>
<keyword evidence="6" id="KW-0862">Zinc</keyword>
<evidence type="ECO:0000313" key="10">
    <source>
        <dbReference type="Proteomes" id="UP000067625"/>
    </source>
</evidence>
<dbReference type="InterPro" id="IPR011650">
    <property type="entry name" value="Peptidase_M20_dimer"/>
</dbReference>
<dbReference type="STRING" id="1441095.AM592_06765"/>
<dbReference type="PATRIC" id="fig|1441095.3.peg.1496"/>
<dbReference type="OrthoDB" id="9792335at2"/>
<organism evidence="9 10">
    <name type="scientific">Bacillus gobiensis</name>
    <dbReference type="NCBI Taxonomy" id="1441095"/>
    <lineage>
        <taxon>Bacteria</taxon>
        <taxon>Bacillati</taxon>
        <taxon>Bacillota</taxon>
        <taxon>Bacilli</taxon>
        <taxon>Bacillales</taxon>
        <taxon>Bacillaceae</taxon>
        <taxon>Bacillus</taxon>
    </lineage>
</organism>
<evidence type="ECO:0000259" key="8">
    <source>
        <dbReference type="Pfam" id="PF07687"/>
    </source>
</evidence>
<dbReference type="Gene3D" id="3.40.630.10">
    <property type="entry name" value="Zn peptidases"/>
    <property type="match status" value="1"/>
</dbReference>
<dbReference type="InterPro" id="IPR050072">
    <property type="entry name" value="Peptidase_M20A"/>
</dbReference>
<evidence type="ECO:0000313" key="9">
    <source>
        <dbReference type="EMBL" id="ALC81329.1"/>
    </source>
</evidence>
<keyword evidence="4" id="KW-0479">Metal-binding</keyword>
<comment type="cofactor">
    <cofactor evidence="1">
        <name>Co(2+)</name>
        <dbReference type="ChEBI" id="CHEBI:48828"/>
    </cofactor>
</comment>
<dbReference type="AlphaFoldDB" id="A0A0M4FIX8"/>
<dbReference type="Gene3D" id="3.30.70.360">
    <property type="match status" value="1"/>
</dbReference>
<keyword evidence="5 9" id="KW-0378">Hydrolase</keyword>
<dbReference type="EC" id="3.5.1.16" evidence="9"/>
<dbReference type="PANTHER" id="PTHR43808:SF25">
    <property type="entry name" value="PEPTIDASE M20 DIMERISATION DOMAIN-CONTAINING PROTEIN"/>
    <property type="match status" value="1"/>
</dbReference>
<keyword evidence="7" id="KW-0170">Cobalt</keyword>
<name>A0A0M4FIX8_9BACI</name>
<evidence type="ECO:0000256" key="4">
    <source>
        <dbReference type="ARBA" id="ARBA00022723"/>
    </source>
</evidence>
<comment type="cofactor">
    <cofactor evidence="2">
        <name>Zn(2+)</name>
        <dbReference type="ChEBI" id="CHEBI:29105"/>
    </cofactor>
</comment>
<accession>A0A0M4FIX8</accession>
<proteinExistence type="inferred from homology"/>
<dbReference type="NCBIfam" id="NF005373">
    <property type="entry name" value="PRK06915.1"/>
    <property type="match status" value="1"/>
</dbReference>
<dbReference type="NCBIfam" id="TIGR01910">
    <property type="entry name" value="DapE-ArgE"/>
    <property type="match status" value="1"/>
</dbReference>
<dbReference type="RefSeq" id="WP_053603086.1">
    <property type="nucleotide sequence ID" value="NZ_CP012600.1"/>
</dbReference>
<dbReference type="Pfam" id="PF07687">
    <property type="entry name" value="M20_dimer"/>
    <property type="match status" value="1"/>
</dbReference>
<dbReference type="Proteomes" id="UP000067625">
    <property type="component" value="Chromosome"/>
</dbReference>
<dbReference type="InterPro" id="IPR036264">
    <property type="entry name" value="Bact_exopeptidase_dim_dom"/>
</dbReference>
<dbReference type="PANTHER" id="PTHR43808">
    <property type="entry name" value="ACETYLORNITHINE DEACETYLASE"/>
    <property type="match status" value="1"/>
</dbReference>
<dbReference type="EMBL" id="CP012600">
    <property type="protein sequence ID" value="ALC81329.1"/>
    <property type="molecule type" value="Genomic_DNA"/>
</dbReference>
<evidence type="ECO:0000256" key="6">
    <source>
        <dbReference type="ARBA" id="ARBA00022833"/>
    </source>
</evidence>
<evidence type="ECO:0000256" key="3">
    <source>
        <dbReference type="ARBA" id="ARBA00006247"/>
    </source>
</evidence>
<dbReference type="SUPFAM" id="SSF53187">
    <property type="entry name" value="Zn-dependent exopeptidases"/>
    <property type="match status" value="1"/>
</dbReference>
<gene>
    <name evidence="9" type="ORF">AM592_06765</name>
</gene>
<keyword evidence="10" id="KW-1185">Reference proteome</keyword>
<dbReference type="SUPFAM" id="SSF55031">
    <property type="entry name" value="Bacterial exopeptidase dimerisation domain"/>
    <property type="match status" value="1"/>
</dbReference>
<evidence type="ECO:0000256" key="2">
    <source>
        <dbReference type="ARBA" id="ARBA00001947"/>
    </source>
</evidence>
<dbReference type="GO" id="GO:0008777">
    <property type="term" value="F:acetylornithine deacetylase activity"/>
    <property type="evidence" value="ECO:0007669"/>
    <property type="project" value="UniProtKB-EC"/>
</dbReference>
<dbReference type="InterPro" id="IPR002933">
    <property type="entry name" value="Peptidase_M20"/>
</dbReference>
<evidence type="ECO:0000256" key="1">
    <source>
        <dbReference type="ARBA" id="ARBA00001941"/>
    </source>
</evidence>
<evidence type="ECO:0000256" key="7">
    <source>
        <dbReference type="ARBA" id="ARBA00023285"/>
    </source>
</evidence>